<keyword evidence="3" id="KW-1185">Reference proteome</keyword>
<organism evidence="2 3">
    <name type="scientific">Diceros bicornis minor</name>
    <name type="common">South-central black rhinoceros</name>
    <dbReference type="NCBI Taxonomy" id="77932"/>
    <lineage>
        <taxon>Eukaryota</taxon>
        <taxon>Metazoa</taxon>
        <taxon>Chordata</taxon>
        <taxon>Craniata</taxon>
        <taxon>Vertebrata</taxon>
        <taxon>Euteleostomi</taxon>
        <taxon>Mammalia</taxon>
        <taxon>Eutheria</taxon>
        <taxon>Laurasiatheria</taxon>
        <taxon>Perissodactyla</taxon>
        <taxon>Rhinocerotidae</taxon>
        <taxon>Diceros</taxon>
    </lineage>
</organism>
<reference evidence="2 3" key="1">
    <citation type="journal article" date="2020" name="Mol. Biol. Evol.">
        <title>Interspecific Gene Flow and the Evolution of Specialization in Black and White Rhinoceros.</title>
        <authorList>
            <person name="Moodley Y."/>
            <person name="Westbury M.V."/>
            <person name="Russo I.M."/>
            <person name="Gopalakrishnan S."/>
            <person name="Rakotoarivelo A."/>
            <person name="Olsen R.A."/>
            <person name="Prost S."/>
            <person name="Tunstall T."/>
            <person name="Ryder O.A."/>
            <person name="Dalen L."/>
            <person name="Bruford M.W."/>
        </authorList>
    </citation>
    <scope>NUCLEOTIDE SEQUENCE [LARGE SCALE GENOMIC DNA]</scope>
    <source>
        <strain evidence="2">SBR-YM</strain>
        <tissue evidence="2">Skin</tissue>
    </source>
</reference>
<sequence length="189" mass="19346">MPCPRAGRVGGHGRGRGGRAGQPPARSGLHLPAPSARRRGTAPLSRLWGLRASRHGAGRAAAWDVPSALPEPVSTTAAPTGAEKAGPPEPSRRGLERPGHRGGSSRGWRRLRHAKGGAATGGGRSRKRKRRSELGVGPSCSRSLGDGECGPGPARAAAAAAGGCPQTEHWASSSGMPRLPEQPCGWLLV</sequence>
<gene>
    <name evidence="2" type="ORF">HPG69_001703</name>
</gene>
<protein>
    <submittedName>
        <fullName evidence="2">Uncharacterized protein</fullName>
    </submittedName>
</protein>
<accession>A0A7J7FB59</accession>
<evidence type="ECO:0000313" key="2">
    <source>
        <dbReference type="EMBL" id="KAF5925259.1"/>
    </source>
</evidence>
<evidence type="ECO:0000256" key="1">
    <source>
        <dbReference type="SAM" id="MobiDB-lite"/>
    </source>
</evidence>
<feature type="compositionally biased region" description="Basic and acidic residues" evidence="1">
    <location>
        <begin position="90"/>
        <end position="99"/>
    </location>
</feature>
<feature type="region of interest" description="Disordered" evidence="1">
    <location>
        <begin position="1"/>
        <end position="189"/>
    </location>
</feature>
<dbReference type="EMBL" id="JACDTQ010000812">
    <property type="protein sequence ID" value="KAF5925259.1"/>
    <property type="molecule type" value="Genomic_DNA"/>
</dbReference>
<comment type="caution">
    <text evidence="2">The sequence shown here is derived from an EMBL/GenBank/DDBJ whole genome shotgun (WGS) entry which is preliminary data.</text>
</comment>
<dbReference type="AlphaFoldDB" id="A0A7J7FB59"/>
<name>A0A7J7FB59_DICBM</name>
<proteinExistence type="predicted"/>
<dbReference type="Proteomes" id="UP000551758">
    <property type="component" value="Unassembled WGS sequence"/>
</dbReference>
<feature type="compositionally biased region" description="Low complexity" evidence="1">
    <location>
        <begin position="151"/>
        <end position="163"/>
    </location>
</feature>
<evidence type="ECO:0000313" key="3">
    <source>
        <dbReference type="Proteomes" id="UP000551758"/>
    </source>
</evidence>